<dbReference type="OrthoDB" id="529556at2"/>
<dbReference type="SUPFAM" id="SSF47090">
    <property type="entry name" value="PGBD-like"/>
    <property type="match status" value="1"/>
</dbReference>
<dbReference type="RefSeq" id="WP_073074406.1">
    <property type="nucleotide sequence ID" value="NZ_MPPI01000036.1"/>
</dbReference>
<comment type="caution">
    <text evidence="2">The sequence shown here is derived from an EMBL/GenBank/DDBJ whole genome shotgun (WGS) entry which is preliminary data.</text>
</comment>
<evidence type="ECO:0000313" key="3">
    <source>
        <dbReference type="Proteomes" id="UP000238634"/>
    </source>
</evidence>
<protein>
    <submittedName>
        <fullName evidence="2">Peptidoglycan-binding protein</fullName>
    </submittedName>
</protein>
<dbReference type="InterPro" id="IPR036365">
    <property type="entry name" value="PGBD-like_sf"/>
</dbReference>
<evidence type="ECO:0000313" key="2">
    <source>
        <dbReference type="EMBL" id="PSB16976.1"/>
    </source>
</evidence>
<sequence>MSNSVRRYTAPPSSCPIAFLRQGSTGTDVIDLQYSLQQRGFNPGAIDGSFGSRTHTAVYRFQFSQELSLTGSVDLETWQALDHVC</sequence>
<dbReference type="Pfam" id="PF01471">
    <property type="entry name" value="PG_binding_1"/>
    <property type="match status" value="1"/>
</dbReference>
<name>A0A2T1D949_9CYAN</name>
<dbReference type="Proteomes" id="UP000238634">
    <property type="component" value="Unassembled WGS sequence"/>
</dbReference>
<keyword evidence="3" id="KW-1185">Reference proteome</keyword>
<evidence type="ECO:0000259" key="1">
    <source>
        <dbReference type="Pfam" id="PF01471"/>
    </source>
</evidence>
<gene>
    <name evidence="2" type="ORF">C7B65_19965</name>
</gene>
<dbReference type="AlphaFoldDB" id="A0A2T1D949"/>
<dbReference type="InterPro" id="IPR002477">
    <property type="entry name" value="Peptidoglycan-bd-like"/>
</dbReference>
<dbReference type="STRING" id="1920490.GCA_001895925_01997"/>
<dbReference type="InterPro" id="IPR036366">
    <property type="entry name" value="PGBDSf"/>
</dbReference>
<dbReference type="Gene3D" id="1.10.101.10">
    <property type="entry name" value="PGBD-like superfamily/PGBD"/>
    <property type="match status" value="1"/>
</dbReference>
<proteinExistence type="predicted"/>
<reference evidence="2 3" key="1">
    <citation type="submission" date="2018-02" db="EMBL/GenBank/DDBJ databases">
        <authorList>
            <person name="Cohen D.B."/>
            <person name="Kent A.D."/>
        </authorList>
    </citation>
    <scope>NUCLEOTIDE SEQUENCE [LARGE SCALE GENOMIC DNA]</scope>
    <source>
        <strain evidence="2 3">ULC007</strain>
    </source>
</reference>
<accession>A0A2T1D949</accession>
<dbReference type="EMBL" id="PVWG01000034">
    <property type="protein sequence ID" value="PSB16976.1"/>
    <property type="molecule type" value="Genomic_DNA"/>
</dbReference>
<reference evidence="2 3" key="2">
    <citation type="submission" date="2018-03" db="EMBL/GenBank/DDBJ databases">
        <title>The ancient ancestry and fast evolution of plastids.</title>
        <authorList>
            <person name="Moore K.R."/>
            <person name="Magnabosco C."/>
            <person name="Momper L."/>
            <person name="Gold D.A."/>
            <person name="Bosak T."/>
            <person name="Fournier G.P."/>
        </authorList>
    </citation>
    <scope>NUCLEOTIDE SEQUENCE [LARGE SCALE GENOMIC DNA]</scope>
    <source>
        <strain evidence="2 3">ULC007</strain>
    </source>
</reference>
<organism evidence="2 3">
    <name type="scientific">Phormidesmis priestleyi ULC007</name>
    <dbReference type="NCBI Taxonomy" id="1920490"/>
    <lineage>
        <taxon>Bacteria</taxon>
        <taxon>Bacillati</taxon>
        <taxon>Cyanobacteriota</taxon>
        <taxon>Cyanophyceae</taxon>
        <taxon>Leptolyngbyales</taxon>
        <taxon>Leptolyngbyaceae</taxon>
        <taxon>Phormidesmis</taxon>
    </lineage>
</organism>
<feature type="domain" description="Peptidoglycan binding-like" evidence="1">
    <location>
        <begin position="25"/>
        <end position="81"/>
    </location>
</feature>